<dbReference type="EMBL" id="CP036265">
    <property type="protein sequence ID" value="QDT15189.1"/>
    <property type="molecule type" value="Genomic_DNA"/>
</dbReference>
<feature type="domain" description="FAD dependent oxidoreductase" evidence="3">
    <location>
        <begin position="11"/>
        <end position="434"/>
    </location>
</feature>
<keyword evidence="5" id="KW-1185">Reference proteome</keyword>
<reference evidence="4 5" key="1">
    <citation type="submission" date="2019-02" db="EMBL/GenBank/DDBJ databases">
        <title>Deep-cultivation of Planctomycetes and their phenomic and genomic characterization uncovers novel biology.</title>
        <authorList>
            <person name="Wiegand S."/>
            <person name="Jogler M."/>
            <person name="Boedeker C."/>
            <person name="Pinto D."/>
            <person name="Vollmers J."/>
            <person name="Rivas-Marin E."/>
            <person name="Kohn T."/>
            <person name="Peeters S.H."/>
            <person name="Heuer A."/>
            <person name="Rast P."/>
            <person name="Oberbeckmann S."/>
            <person name="Bunk B."/>
            <person name="Jeske O."/>
            <person name="Meyerdierks A."/>
            <person name="Storesund J.E."/>
            <person name="Kallscheuer N."/>
            <person name="Luecker S."/>
            <person name="Lage O.M."/>
            <person name="Pohl T."/>
            <person name="Merkel B.J."/>
            <person name="Hornburger P."/>
            <person name="Mueller R.-W."/>
            <person name="Bruemmer F."/>
            <person name="Labrenz M."/>
            <person name="Spormann A.M."/>
            <person name="Op den Camp H."/>
            <person name="Overmann J."/>
            <person name="Amann R."/>
            <person name="Jetten M.S.M."/>
            <person name="Mascher T."/>
            <person name="Medema M.H."/>
            <person name="Devos D.P."/>
            <person name="Kaster A.-K."/>
            <person name="Ovreas L."/>
            <person name="Rohde M."/>
            <person name="Galperin M.Y."/>
            <person name="Jogler C."/>
        </authorList>
    </citation>
    <scope>NUCLEOTIDE SEQUENCE [LARGE SCALE GENOMIC DNA]</scope>
    <source>
        <strain evidence="4 5">CA12</strain>
    </source>
</reference>
<feature type="region of interest" description="Disordered" evidence="2">
    <location>
        <begin position="367"/>
        <end position="386"/>
    </location>
</feature>
<keyword evidence="1 4" id="KW-0560">Oxidoreductase</keyword>
<dbReference type="Gene3D" id="3.30.9.10">
    <property type="entry name" value="D-Amino Acid Oxidase, subunit A, domain 2"/>
    <property type="match status" value="1"/>
</dbReference>
<evidence type="ECO:0000256" key="1">
    <source>
        <dbReference type="ARBA" id="ARBA00023002"/>
    </source>
</evidence>
<evidence type="ECO:0000259" key="3">
    <source>
        <dbReference type="Pfam" id="PF01266"/>
    </source>
</evidence>
<accession>A0A517P728</accession>
<dbReference type="AlphaFoldDB" id="A0A517P728"/>
<dbReference type="SUPFAM" id="SSF51905">
    <property type="entry name" value="FAD/NAD(P)-binding domain"/>
    <property type="match status" value="1"/>
</dbReference>
<evidence type="ECO:0000256" key="2">
    <source>
        <dbReference type="SAM" id="MobiDB-lite"/>
    </source>
</evidence>
<organism evidence="4 5">
    <name type="scientific">Alienimonas californiensis</name>
    <dbReference type="NCBI Taxonomy" id="2527989"/>
    <lineage>
        <taxon>Bacteria</taxon>
        <taxon>Pseudomonadati</taxon>
        <taxon>Planctomycetota</taxon>
        <taxon>Planctomycetia</taxon>
        <taxon>Planctomycetales</taxon>
        <taxon>Planctomycetaceae</taxon>
        <taxon>Alienimonas</taxon>
    </lineage>
</organism>
<dbReference type="GO" id="GO:0005737">
    <property type="term" value="C:cytoplasm"/>
    <property type="evidence" value="ECO:0007669"/>
    <property type="project" value="TreeGrafter"/>
</dbReference>
<dbReference type="InterPro" id="IPR036188">
    <property type="entry name" value="FAD/NAD-bd_sf"/>
</dbReference>
<dbReference type="Proteomes" id="UP000318741">
    <property type="component" value="Chromosome"/>
</dbReference>
<evidence type="ECO:0000313" key="5">
    <source>
        <dbReference type="Proteomes" id="UP000318741"/>
    </source>
</evidence>
<dbReference type="GO" id="GO:0016491">
    <property type="term" value="F:oxidoreductase activity"/>
    <property type="evidence" value="ECO:0007669"/>
    <property type="project" value="UniProtKB-KW"/>
</dbReference>
<proteinExistence type="predicted"/>
<dbReference type="Pfam" id="PF01266">
    <property type="entry name" value="DAO"/>
    <property type="match status" value="1"/>
</dbReference>
<evidence type="ECO:0000313" key="4">
    <source>
        <dbReference type="EMBL" id="QDT15189.1"/>
    </source>
</evidence>
<dbReference type="EC" id="1.4.99.6" evidence="4"/>
<name>A0A517P728_9PLAN</name>
<dbReference type="KEGG" id="acaf:CA12_12700"/>
<dbReference type="PANTHER" id="PTHR13847:SF289">
    <property type="entry name" value="GLYCINE OXIDASE"/>
    <property type="match status" value="1"/>
</dbReference>
<dbReference type="Gene3D" id="3.50.50.60">
    <property type="entry name" value="FAD/NAD(P)-binding domain"/>
    <property type="match status" value="2"/>
</dbReference>
<dbReference type="InterPro" id="IPR006076">
    <property type="entry name" value="FAD-dep_OxRdtase"/>
</dbReference>
<dbReference type="PANTHER" id="PTHR13847">
    <property type="entry name" value="SARCOSINE DEHYDROGENASE-RELATED"/>
    <property type="match status" value="1"/>
</dbReference>
<protein>
    <submittedName>
        <fullName evidence="4">D-amino acid dehydrogenase small subunit</fullName>
        <ecNumber evidence="4">1.4.99.6</ecNumber>
    </submittedName>
</protein>
<sequence>MSDVMPEAPPVVIIGGGVVGAACAHYLAEAGRRVTILERDRFGAACSHGNCGLLSPSHVLPPAGPGVFAEAMRNLFQKDAPLRVAPRWDPRLWRWLLAFAARCNESAAVEAGRGLGPLLASSRSLYDDLGGTLDCEFEPRGLLIAFREAAAHAGYAKTDALLAERFDLPARRLEGAALREFEPALKPEVAGGWFYEEDAHLRPDALMKSWRAALTDRGVTIREGVSVTGFRVEDGRVRGVQYTSDKGAGEEPASAAVVAAGALTPDFQQALGLYVPVAPGKGYSMTLHLDEHGLDPAAAPRMPLLLPEVRVAVTPHAGGPVRGEDGVRRPAALRLGSIMEFAGYDPSIARRRLALLTRGASRFLNVPAEPPADDHPTGDNRWAGWRPMTPDGVPLIGKVPGGRGQRAENLFVAAGHNMLGLSLAPGTGRLIAELVTGAEPHVDPAPYAPGRFSRG</sequence>
<gene>
    <name evidence="4" type="primary">dadA</name>
    <name evidence="4" type="ORF">CA12_12700</name>
</gene>